<dbReference type="PANTHER" id="PTHR24186">
    <property type="entry name" value="PROTEIN PHOSPHATASE 1 REGULATORY SUBUNIT"/>
    <property type="match status" value="1"/>
</dbReference>
<dbReference type="PANTHER" id="PTHR24186:SF50">
    <property type="entry name" value="ANKYRIN REPEAT-CONTAINING PROTEIN ITN1-LIKE ISOFORM X1"/>
    <property type="match status" value="1"/>
</dbReference>
<dbReference type="Pfam" id="PF12796">
    <property type="entry name" value="Ank_2"/>
    <property type="match status" value="1"/>
</dbReference>
<dbReference type="GO" id="GO:0005886">
    <property type="term" value="C:plasma membrane"/>
    <property type="evidence" value="ECO:0007669"/>
    <property type="project" value="TreeGrafter"/>
</dbReference>
<reference evidence="4 5" key="1">
    <citation type="journal article" date="2018" name="Sci. Data">
        <title>The draft genome sequence of cork oak.</title>
        <authorList>
            <person name="Ramos A.M."/>
            <person name="Usie A."/>
            <person name="Barbosa P."/>
            <person name="Barros P.M."/>
            <person name="Capote T."/>
            <person name="Chaves I."/>
            <person name="Simoes F."/>
            <person name="Abreu I."/>
            <person name="Carrasquinho I."/>
            <person name="Faro C."/>
            <person name="Guimaraes J.B."/>
            <person name="Mendonca D."/>
            <person name="Nobrega F."/>
            <person name="Rodrigues L."/>
            <person name="Saibo N.J.M."/>
            <person name="Varela M.C."/>
            <person name="Egas C."/>
            <person name="Matos J."/>
            <person name="Miguel C.M."/>
            <person name="Oliveira M.M."/>
            <person name="Ricardo C.P."/>
            <person name="Goncalves S."/>
        </authorList>
    </citation>
    <scope>NUCLEOTIDE SEQUENCE [LARGE SCALE GENOMIC DNA]</scope>
    <source>
        <strain evidence="5">cv. HL8</strain>
    </source>
</reference>
<dbReference type="PROSITE" id="PS50088">
    <property type="entry name" value="ANK_REPEAT"/>
    <property type="match status" value="2"/>
</dbReference>
<keyword evidence="1" id="KW-0677">Repeat</keyword>
<dbReference type="Gene3D" id="1.25.40.20">
    <property type="entry name" value="Ankyrin repeat-containing domain"/>
    <property type="match status" value="2"/>
</dbReference>
<dbReference type="Proteomes" id="UP000237347">
    <property type="component" value="Unassembled WGS sequence"/>
</dbReference>
<organism evidence="4 5">
    <name type="scientific">Quercus suber</name>
    <name type="common">Cork oak</name>
    <dbReference type="NCBI Taxonomy" id="58331"/>
    <lineage>
        <taxon>Eukaryota</taxon>
        <taxon>Viridiplantae</taxon>
        <taxon>Streptophyta</taxon>
        <taxon>Embryophyta</taxon>
        <taxon>Tracheophyta</taxon>
        <taxon>Spermatophyta</taxon>
        <taxon>Magnoliopsida</taxon>
        <taxon>eudicotyledons</taxon>
        <taxon>Gunneridae</taxon>
        <taxon>Pentapetalae</taxon>
        <taxon>rosids</taxon>
        <taxon>fabids</taxon>
        <taxon>Fagales</taxon>
        <taxon>Fagaceae</taxon>
        <taxon>Quercus</taxon>
    </lineage>
</organism>
<feature type="repeat" description="ANK" evidence="3">
    <location>
        <begin position="13"/>
        <end position="45"/>
    </location>
</feature>
<proteinExistence type="predicted"/>
<protein>
    <submittedName>
        <fullName evidence="4">Ankyrin repeat-containing protein</fullName>
    </submittedName>
</protein>
<feature type="repeat" description="ANK" evidence="3">
    <location>
        <begin position="96"/>
        <end position="116"/>
    </location>
</feature>
<evidence type="ECO:0000313" key="5">
    <source>
        <dbReference type="Proteomes" id="UP000237347"/>
    </source>
</evidence>
<dbReference type="PROSITE" id="PS50297">
    <property type="entry name" value="ANK_REP_REGION"/>
    <property type="match status" value="2"/>
</dbReference>
<dbReference type="SUPFAM" id="SSF48403">
    <property type="entry name" value="Ankyrin repeat"/>
    <property type="match status" value="1"/>
</dbReference>
<name>A0AAW0IVY4_QUESU</name>
<evidence type="ECO:0000256" key="1">
    <source>
        <dbReference type="ARBA" id="ARBA00022737"/>
    </source>
</evidence>
<dbReference type="InterPro" id="IPR002110">
    <property type="entry name" value="Ankyrin_rpt"/>
</dbReference>
<sequence>MKSPNAMLEADEFGWIPLHYAAHFGHVEVVKLFLKENISLAYIGDRERMTTLHISAKEGHHVVIKTLIAECPDTCELLDNKYRTAVHYLINEQDKDGNTPFHLAAMKGHCELLIMLAYKYNRRIAWMALNKDGLSTVGIIQSVNKRLMSKEKTYFVSFLSNPFMDSDFIERLQSFMSLIAKEGEVIKAAKNLLRSLWKLGQDLKITDVGEGLL</sequence>
<dbReference type="Pfam" id="PF13637">
    <property type="entry name" value="Ank_4"/>
    <property type="match status" value="1"/>
</dbReference>
<evidence type="ECO:0000313" key="4">
    <source>
        <dbReference type="EMBL" id="KAK7818401.1"/>
    </source>
</evidence>
<dbReference type="EMBL" id="PKMF04000831">
    <property type="protein sequence ID" value="KAK7818401.1"/>
    <property type="molecule type" value="Genomic_DNA"/>
</dbReference>
<keyword evidence="5" id="KW-1185">Reference proteome</keyword>
<comment type="caution">
    <text evidence="4">The sequence shown here is derived from an EMBL/GenBank/DDBJ whole genome shotgun (WGS) entry which is preliminary data.</text>
</comment>
<evidence type="ECO:0000256" key="3">
    <source>
        <dbReference type="PROSITE-ProRule" id="PRU00023"/>
    </source>
</evidence>
<keyword evidence="2 3" id="KW-0040">ANK repeat</keyword>
<dbReference type="InterPro" id="IPR036770">
    <property type="entry name" value="Ankyrin_rpt-contain_sf"/>
</dbReference>
<gene>
    <name evidence="4" type="ORF">CFP56_041406</name>
</gene>
<accession>A0AAW0IVY4</accession>
<dbReference type="AlphaFoldDB" id="A0AAW0IVY4"/>
<evidence type="ECO:0000256" key="2">
    <source>
        <dbReference type="ARBA" id="ARBA00023043"/>
    </source>
</evidence>
<dbReference type="SMART" id="SM00248">
    <property type="entry name" value="ANK"/>
    <property type="match status" value="3"/>
</dbReference>